<feature type="compositionally biased region" description="Acidic residues" evidence="1">
    <location>
        <begin position="222"/>
        <end position="236"/>
    </location>
</feature>
<feature type="signal peptide" evidence="2">
    <location>
        <begin position="1"/>
        <end position="22"/>
    </location>
</feature>
<protein>
    <submittedName>
        <fullName evidence="4">Spore germination lipoprotein GerD</fullName>
    </submittedName>
</protein>
<dbReference type="RefSeq" id="WP_378101622.1">
    <property type="nucleotide sequence ID" value="NZ_JBHSEP010000027.1"/>
</dbReference>
<comment type="caution">
    <text evidence="4">The sequence shown here is derived from an EMBL/GenBank/DDBJ whole genome shotgun (WGS) entry which is preliminary data.</text>
</comment>
<accession>A0ABV9FLU8</accession>
<keyword evidence="5" id="KW-1185">Reference proteome</keyword>
<evidence type="ECO:0000313" key="4">
    <source>
        <dbReference type="EMBL" id="MFC4601492.1"/>
    </source>
</evidence>
<feature type="compositionally biased region" description="Basic and acidic residues" evidence="1">
    <location>
        <begin position="189"/>
        <end position="206"/>
    </location>
</feature>
<name>A0ABV9FLU8_9BACL</name>
<dbReference type="Pfam" id="PF17898">
    <property type="entry name" value="GerD"/>
    <property type="match status" value="1"/>
</dbReference>
<feature type="compositionally biased region" description="Gly residues" evidence="1">
    <location>
        <begin position="207"/>
        <end position="221"/>
    </location>
</feature>
<dbReference type="EMBL" id="JBHSEP010000027">
    <property type="protein sequence ID" value="MFC4601492.1"/>
    <property type="molecule type" value="Genomic_DNA"/>
</dbReference>
<proteinExistence type="predicted"/>
<dbReference type="NCBIfam" id="NF040801">
    <property type="entry name" value="spore_GerD"/>
    <property type="match status" value="1"/>
</dbReference>
<dbReference type="InterPro" id="IPR041262">
    <property type="entry name" value="GerD_central"/>
</dbReference>
<evidence type="ECO:0000256" key="1">
    <source>
        <dbReference type="SAM" id="MobiDB-lite"/>
    </source>
</evidence>
<sequence>MRYRLGALGCLLAASLLLSSCGQESGGGGGGGQVSYKDVKSMVIDILGSEEAQKAMEKASTAQYGASTLQMKSMTPSDQAQVRLAVKDVLTAPEYSTILEGIMRDPKFAGEFAKAVSKDNKQIHKELMKDPAYQKELVDMFKTPEMVKVLTDSMKNPDVRKVIMSSVTEQMQNPLFKLEIMKLLQSVVKEELNPQPQKKEEKKEGGGEGGEGQGGEGGGESEGGESEGESGGESES</sequence>
<feature type="region of interest" description="Disordered" evidence="1">
    <location>
        <begin position="189"/>
        <end position="236"/>
    </location>
</feature>
<evidence type="ECO:0000259" key="3">
    <source>
        <dbReference type="Pfam" id="PF17898"/>
    </source>
</evidence>
<evidence type="ECO:0000256" key="2">
    <source>
        <dbReference type="SAM" id="SignalP"/>
    </source>
</evidence>
<organism evidence="4 5">
    <name type="scientific">Cohnella hongkongensis</name>
    <dbReference type="NCBI Taxonomy" id="178337"/>
    <lineage>
        <taxon>Bacteria</taxon>
        <taxon>Bacillati</taxon>
        <taxon>Bacillota</taxon>
        <taxon>Bacilli</taxon>
        <taxon>Bacillales</taxon>
        <taxon>Paenibacillaceae</taxon>
        <taxon>Cohnella</taxon>
    </lineage>
</organism>
<keyword evidence="2" id="KW-0732">Signal</keyword>
<feature type="domain" description="Spore germination GerD central core" evidence="3">
    <location>
        <begin position="78"/>
        <end position="187"/>
    </location>
</feature>
<evidence type="ECO:0000313" key="5">
    <source>
        <dbReference type="Proteomes" id="UP001596028"/>
    </source>
</evidence>
<dbReference type="PROSITE" id="PS51257">
    <property type="entry name" value="PROKAR_LIPOPROTEIN"/>
    <property type="match status" value="1"/>
</dbReference>
<gene>
    <name evidence="4" type="primary">gerD</name>
    <name evidence="4" type="ORF">ACFO3S_24865</name>
</gene>
<reference evidence="5" key="1">
    <citation type="journal article" date="2019" name="Int. J. Syst. Evol. Microbiol.">
        <title>The Global Catalogue of Microorganisms (GCM) 10K type strain sequencing project: providing services to taxonomists for standard genome sequencing and annotation.</title>
        <authorList>
            <consortium name="The Broad Institute Genomics Platform"/>
            <consortium name="The Broad Institute Genome Sequencing Center for Infectious Disease"/>
            <person name="Wu L."/>
            <person name="Ma J."/>
        </authorList>
    </citation>
    <scope>NUCLEOTIDE SEQUENCE [LARGE SCALE GENOMIC DNA]</scope>
    <source>
        <strain evidence="5">CCUG 49571</strain>
    </source>
</reference>
<dbReference type="Proteomes" id="UP001596028">
    <property type="component" value="Unassembled WGS sequence"/>
</dbReference>
<feature type="chain" id="PRO_5045809883" evidence="2">
    <location>
        <begin position="23"/>
        <end position="236"/>
    </location>
</feature>
<keyword evidence="4" id="KW-0449">Lipoprotein</keyword>